<evidence type="ECO:0000313" key="4">
    <source>
        <dbReference type="Proteomes" id="UP000006727"/>
    </source>
</evidence>
<dbReference type="AlphaFoldDB" id="A0A2K1IHJ4"/>
<organism evidence="2">
    <name type="scientific">Physcomitrium patens</name>
    <name type="common">Spreading-leaved earth moss</name>
    <name type="synonym">Physcomitrella patens</name>
    <dbReference type="NCBI Taxonomy" id="3218"/>
    <lineage>
        <taxon>Eukaryota</taxon>
        <taxon>Viridiplantae</taxon>
        <taxon>Streptophyta</taxon>
        <taxon>Embryophyta</taxon>
        <taxon>Bryophyta</taxon>
        <taxon>Bryophytina</taxon>
        <taxon>Bryopsida</taxon>
        <taxon>Funariidae</taxon>
        <taxon>Funariales</taxon>
        <taxon>Funariaceae</taxon>
        <taxon>Physcomitrium</taxon>
    </lineage>
</organism>
<name>A0A2K1IHJ4_PHYPA</name>
<gene>
    <name evidence="2" type="ORF">PHYPA_029323</name>
</gene>
<dbReference type="Gramene" id="Pp3c24_20100V3.1">
    <property type="protein sequence ID" value="PAC:32909865.CDS.1"/>
    <property type="gene ID" value="Pp3c24_20100"/>
</dbReference>
<feature type="transmembrane region" description="Helical" evidence="1">
    <location>
        <begin position="54"/>
        <end position="73"/>
    </location>
</feature>
<dbReference type="InParanoid" id="A0A2K1IHJ4"/>
<dbReference type="Gramene" id="Pp3c24_20100V3.2">
    <property type="protein sequence ID" value="PAC:32909866.CDS.1"/>
    <property type="gene ID" value="Pp3c24_20100"/>
</dbReference>
<proteinExistence type="predicted"/>
<keyword evidence="1" id="KW-0472">Membrane</keyword>
<evidence type="ECO:0000256" key="1">
    <source>
        <dbReference type="SAM" id="Phobius"/>
    </source>
</evidence>
<evidence type="ECO:0000313" key="3">
    <source>
        <dbReference type="EnsemblPlants" id="PAC:32909865.CDS.1"/>
    </source>
</evidence>
<evidence type="ECO:0000313" key="2">
    <source>
        <dbReference type="EMBL" id="PNR28730.1"/>
    </source>
</evidence>
<reference evidence="3" key="3">
    <citation type="submission" date="2020-12" db="UniProtKB">
        <authorList>
            <consortium name="EnsemblPlants"/>
        </authorList>
    </citation>
    <scope>IDENTIFICATION</scope>
</reference>
<dbReference type="Proteomes" id="UP000006727">
    <property type="component" value="Chromosome 24"/>
</dbReference>
<dbReference type="EnsemblPlants" id="Pp3c24_20100V3.1">
    <property type="protein sequence ID" value="PAC:32909865.CDS.1"/>
    <property type="gene ID" value="Pp3c24_20100"/>
</dbReference>
<sequence length="122" mass="13720">MLLTIVLVLSYILFDVPVALVTTGDFYGYYGWKSVLLGVEGYVVRIDHLVNCYLIAYMLFVTVLYLFTCVFSVNSTSGYYDPCPVYASCMMRIGLIKDMFGTCLHGRHRFGSFSVCSGLGWT</sequence>
<dbReference type="EnsemblPlants" id="Pp3c24_20100V3.2">
    <property type="protein sequence ID" value="PAC:32909866.CDS.1"/>
    <property type="gene ID" value="Pp3c24_20100"/>
</dbReference>
<keyword evidence="4" id="KW-1185">Reference proteome</keyword>
<accession>A0A2K1IHJ4</accession>
<protein>
    <submittedName>
        <fullName evidence="2 3">Uncharacterized protein</fullName>
    </submittedName>
</protein>
<reference evidence="2 4" key="2">
    <citation type="journal article" date="2018" name="Plant J.">
        <title>The Physcomitrella patens chromosome-scale assembly reveals moss genome structure and evolution.</title>
        <authorList>
            <person name="Lang D."/>
            <person name="Ullrich K.K."/>
            <person name="Murat F."/>
            <person name="Fuchs J."/>
            <person name="Jenkins J."/>
            <person name="Haas F.B."/>
            <person name="Piednoel M."/>
            <person name="Gundlach H."/>
            <person name="Van Bel M."/>
            <person name="Meyberg R."/>
            <person name="Vives C."/>
            <person name="Morata J."/>
            <person name="Symeonidi A."/>
            <person name="Hiss M."/>
            <person name="Muchero W."/>
            <person name="Kamisugi Y."/>
            <person name="Saleh O."/>
            <person name="Blanc G."/>
            <person name="Decker E.L."/>
            <person name="van Gessel N."/>
            <person name="Grimwood J."/>
            <person name="Hayes R.D."/>
            <person name="Graham S.W."/>
            <person name="Gunter L.E."/>
            <person name="McDaniel S.F."/>
            <person name="Hoernstein S.N.W."/>
            <person name="Larsson A."/>
            <person name="Li F.W."/>
            <person name="Perroud P.F."/>
            <person name="Phillips J."/>
            <person name="Ranjan P."/>
            <person name="Rokshar D.S."/>
            <person name="Rothfels C.J."/>
            <person name="Schneider L."/>
            <person name="Shu S."/>
            <person name="Stevenson D.W."/>
            <person name="Thummler F."/>
            <person name="Tillich M."/>
            <person name="Villarreal Aguilar J.C."/>
            <person name="Widiez T."/>
            <person name="Wong G.K."/>
            <person name="Wymore A."/>
            <person name="Zhang Y."/>
            <person name="Zimmer A.D."/>
            <person name="Quatrano R.S."/>
            <person name="Mayer K.F.X."/>
            <person name="Goodstein D."/>
            <person name="Casacuberta J.M."/>
            <person name="Vandepoele K."/>
            <person name="Reski R."/>
            <person name="Cuming A.C."/>
            <person name="Tuskan G.A."/>
            <person name="Maumus F."/>
            <person name="Salse J."/>
            <person name="Schmutz J."/>
            <person name="Rensing S.A."/>
        </authorList>
    </citation>
    <scope>NUCLEOTIDE SEQUENCE [LARGE SCALE GENOMIC DNA]</scope>
    <source>
        <strain evidence="3 4">cv. Gransden 2004</strain>
    </source>
</reference>
<reference evidence="2 4" key="1">
    <citation type="journal article" date="2008" name="Science">
        <title>The Physcomitrella genome reveals evolutionary insights into the conquest of land by plants.</title>
        <authorList>
            <person name="Rensing S."/>
            <person name="Lang D."/>
            <person name="Zimmer A."/>
            <person name="Terry A."/>
            <person name="Salamov A."/>
            <person name="Shapiro H."/>
            <person name="Nishiyama T."/>
            <person name="Perroud P.-F."/>
            <person name="Lindquist E."/>
            <person name="Kamisugi Y."/>
            <person name="Tanahashi T."/>
            <person name="Sakakibara K."/>
            <person name="Fujita T."/>
            <person name="Oishi K."/>
            <person name="Shin-I T."/>
            <person name="Kuroki Y."/>
            <person name="Toyoda A."/>
            <person name="Suzuki Y."/>
            <person name="Hashimoto A."/>
            <person name="Yamaguchi K."/>
            <person name="Sugano A."/>
            <person name="Kohara Y."/>
            <person name="Fujiyama A."/>
            <person name="Anterola A."/>
            <person name="Aoki S."/>
            <person name="Ashton N."/>
            <person name="Barbazuk W.B."/>
            <person name="Barker E."/>
            <person name="Bennetzen J."/>
            <person name="Bezanilla M."/>
            <person name="Blankenship R."/>
            <person name="Cho S.H."/>
            <person name="Dutcher S."/>
            <person name="Estelle M."/>
            <person name="Fawcett J.A."/>
            <person name="Gundlach H."/>
            <person name="Hanada K."/>
            <person name="Heyl A."/>
            <person name="Hicks K.A."/>
            <person name="Hugh J."/>
            <person name="Lohr M."/>
            <person name="Mayer K."/>
            <person name="Melkozernov A."/>
            <person name="Murata T."/>
            <person name="Nelson D."/>
            <person name="Pils B."/>
            <person name="Prigge M."/>
            <person name="Reiss B."/>
            <person name="Renner T."/>
            <person name="Rombauts S."/>
            <person name="Rushton P."/>
            <person name="Sanderfoot A."/>
            <person name="Schween G."/>
            <person name="Shiu S.-H."/>
            <person name="Stueber K."/>
            <person name="Theodoulou F.L."/>
            <person name="Tu H."/>
            <person name="Van de Peer Y."/>
            <person name="Verrier P.J."/>
            <person name="Waters E."/>
            <person name="Wood A."/>
            <person name="Yang L."/>
            <person name="Cove D."/>
            <person name="Cuming A."/>
            <person name="Hasebe M."/>
            <person name="Lucas S."/>
            <person name="Mishler D.B."/>
            <person name="Reski R."/>
            <person name="Grigoriev I."/>
            <person name="Quatrano R.S."/>
            <person name="Boore J.L."/>
        </authorList>
    </citation>
    <scope>NUCLEOTIDE SEQUENCE [LARGE SCALE GENOMIC DNA]</scope>
    <source>
        <strain evidence="3 4">cv. Gransden 2004</strain>
    </source>
</reference>
<keyword evidence="1" id="KW-0812">Transmembrane</keyword>
<keyword evidence="1" id="KW-1133">Transmembrane helix</keyword>
<dbReference type="EMBL" id="ABEU02000024">
    <property type="protein sequence ID" value="PNR28730.1"/>
    <property type="molecule type" value="Genomic_DNA"/>
</dbReference>